<dbReference type="AlphaFoldDB" id="A0A9P5PJ11"/>
<feature type="compositionally biased region" description="Basic residues" evidence="1">
    <location>
        <begin position="135"/>
        <end position="144"/>
    </location>
</feature>
<sequence length="394" mass="43082">MSTMKSSQSPSNFDPIPSYTTASDVETKVTSHQMFSGYGALDVLPVCLLPQARDEGSQRNRRKNEVKVIEIIVLLVQFPTSTRIQLAGQSVVLAILLSKMRSVFLLFAVIASLMLAVCCVPVPEPARVKIVGKTPKPKPRKHPGPPKPAAAPPPTVQHAGKPSKPKAKGRVTLVDTTGQMTTGTDNTNIENKDLYAKKSAITRVISRAIGQQNNMHELITYKGHYVPVQDEGLIMMGSDWVFFKLEGVLKQCAAPIVCYAWKAKSTGFSIHPKTGEPKYENSDQVYSGIVRLRSPSPGINFSPPSSSTWEMVVVFDLVLKYSVVFVPGQPNSVVFDAEKKKYVVAPDKLKEDTIPGRMLAIWVALSNRFEEVFKPKPDDPAMAGHSPSKEASAP</sequence>
<gene>
    <name evidence="3" type="ORF">BDP27DRAFT_1427375</name>
</gene>
<reference evidence="3" key="1">
    <citation type="submission" date="2020-11" db="EMBL/GenBank/DDBJ databases">
        <authorList>
            <consortium name="DOE Joint Genome Institute"/>
            <person name="Ahrendt S."/>
            <person name="Riley R."/>
            <person name="Andreopoulos W."/>
            <person name="Labutti K."/>
            <person name="Pangilinan J."/>
            <person name="Ruiz-Duenas F.J."/>
            <person name="Barrasa J.M."/>
            <person name="Sanchez-Garcia M."/>
            <person name="Camarero S."/>
            <person name="Miyauchi S."/>
            <person name="Serrano A."/>
            <person name="Linde D."/>
            <person name="Babiker R."/>
            <person name="Drula E."/>
            <person name="Ayuso-Fernandez I."/>
            <person name="Pacheco R."/>
            <person name="Padilla G."/>
            <person name="Ferreira P."/>
            <person name="Barriuso J."/>
            <person name="Kellner H."/>
            <person name="Castanera R."/>
            <person name="Alfaro M."/>
            <person name="Ramirez L."/>
            <person name="Pisabarro A.G."/>
            <person name="Kuo A."/>
            <person name="Tritt A."/>
            <person name="Lipzen A."/>
            <person name="He G."/>
            <person name="Yan M."/>
            <person name="Ng V."/>
            <person name="Cullen D."/>
            <person name="Martin F."/>
            <person name="Rosso M.-N."/>
            <person name="Henrissat B."/>
            <person name="Hibbett D."/>
            <person name="Martinez A.T."/>
            <person name="Grigoriev I.V."/>
        </authorList>
    </citation>
    <scope>NUCLEOTIDE SEQUENCE</scope>
    <source>
        <strain evidence="3">AH 40177</strain>
    </source>
</reference>
<organism evidence="3 4">
    <name type="scientific">Rhodocollybia butyracea</name>
    <dbReference type="NCBI Taxonomy" id="206335"/>
    <lineage>
        <taxon>Eukaryota</taxon>
        <taxon>Fungi</taxon>
        <taxon>Dikarya</taxon>
        <taxon>Basidiomycota</taxon>
        <taxon>Agaricomycotina</taxon>
        <taxon>Agaricomycetes</taxon>
        <taxon>Agaricomycetidae</taxon>
        <taxon>Agaricales</taxon>
        <taxon>Marasmiineae</taxon>
        <taxon>Omphalotaceae</taxon>
        <taxon>Rhodocollybia</taxon>
    </lineage>
</organism>
<accession>A0A9P5PJ11</accession>
<evidence type="ECO:0000256" key="2">
    <source>
        <dbReference type="SAM" id="Phobius"/>
    </source>
</evidence>
<dbReference type="Proteomes" id="UP000772434">
    <property type="component" value="Unassembled WGS sequence"/>
</dbReference>
<feature type="region of interest" description="Disordered" evidence="1">
    <location>
        <begin position="130"/>
        <end position="170"/>
    </location>
</feature>
<dbReference type="EMBL" id="JADNRY010000158">
    <property type="protein sequence ID" value="KAF9062930.1"/>
    <property type="molecule type" value="Genomic_DNA"/>
</dbReference>
<comment type="caution">
    <text evidence="3">The sequence shown here is derived from an EMBL/GenBank/DDBJ whole genome shotgun (WGS) entry which is preliminary data.</text>
</comment>
<keyword evidence="2" id="KW-0472">Membrane</keyword>
<feature type="transmembrane region" description="Helical" evidence="2">
    <location>
        <begin position="103"/>
        <end position="123"/>
    </location>
</feature>
<evidence type="ECO:0000313" key="4">
    <source>
        <dbReference type="Proteomes" id="UP000772434"/>
    </source>
</evidence>
<keyword evidence="4" id="KW-1185">Reference proteome</keyword>
<protein>
    <submittedName>
        <fullName evidence="3">Uncharacterized protein</fullName>
    </submittedName>
</protein>
<name>A0A9P5PJ11_9AGAR</name>
<keyword evidence="2" id="KW-1133">Transmembrane helix</keyword>
<keyword evidence="2" id="KW-0812">Transmembrane</keyword>
<proteinExistence type="predicted"/>
<evidence type="ECO:0000256" key="1">
    <source>
        <dbReference type="SAM" id="MobiDB-lite"/>
    </source>
</evidence>
<evidence type="ECO:0000313" key="3">
    <source>
        <dbReference type="EMBL" id="KAF9062930.1"/>
    </source>
</evidence>
<feature type="compositionally biased region" description="Pro residues" evidence="1">
    <location>
        <begin position="145"/>
        <end position="155"/>
    </location>
</feature>